<protein>
    <submittedName>
        <fullName evidence="2">Uncharacterized protein</fullName>
    </submittedName>
</protein>
<feature type="region of interest" description="Disordered" evidence="1">
    <location>
        <begin position="37"/>
        <end position="74"/>
    </location>
</feature>
<sequence length="74" mass="7458">MPSHAWNLVRATSHAAAAVRTGANPGAVRFATAVGSHDGSGAVNHPPPTRQPFVGNDASSEGGALFNPGIRSDI</sequence>
<accession>A0A0D9W694</accession>
<evidence type="ECO:0000313" key="2">
    <source>
        <dbReference type="EnsemblPlants" id="LPERR04G12860.1"/>
    </source>
</evidence>
<organism evidence="2 3">
    <name type="scientific">Leersia perrieri</name>
    <dbReference type="NCBI Taxonomy" id="77586"/>
    <lineage>
        <taxon>Eukaryota</taxon>
        <taxon>Viridiplantae</taxon>
        <taxon>Streptophyta</taxon>
        <taxon>Embryophyta</taxon>
        <taxon>Tracheophyta</taxon>
        <taxon>Spermatophyta</taxon>
        <taxon>Magnoliopsida</taxon>
        <taxon>Liliopsida</taxon>
        <taxon>Poales</taxon>
        <taxon>Poaceae</taxon>
        <taxon>BOP clade</taxon>
        <taxon>Oryzoideae</taxon>
        <taxon>Oryzeae</taxon>
        <taxon>Oryzinae</taxon>
        <taxon>Leersia</taxon>
    </lineage>
</organism>
<dbReference type="EnsemblPlants" id="LPERR04G12860.1">
    <property type="protein sequence ID" value="LPERR04G12860.1"/>
    <property type="gene ID" value="LPERR04G12860"/>
</dbReference>
<keyword evidence="3" id="KW-1185">Reference proteome</keyword>
<dbReference type="HOGENOM" id="CLU_2691327_0_0_1"/>
<reference evidence="2 3" key="2">
    <citation type="submission" date="2013-12" db="EMBL/GenBank/DDBJ databases">
        <authorList>
            <person name="Yu Y."/>
            <person name="Lee S."/>
            <person name="de Baynast K."/>
            <person name="Wissotski M."/>
            <person name="Liu L."/>
            <person name="Talag J."/>
            <person name="Goicoechea J."/>
            <person name="Angelova A."/>
            <person name="Jetty R."/>
            <person name="Kudrna D."/>
            <person name="Golser W."/>
            <person name="Rivera L."/>
            <person name="Zhang J."/>
            <person name="Wing R."/>
        </authorList>
    </citation>
    <scope>NUCLEOTIDE SEQUENCE</scope>
</reference>
<dbReference type="Proteomes" id="UP000032180">
    <property type="component" value="Chromosome 4"/>
</dbReference>
<evidence type="ECO:0000313" key="3">
    <source>
        <dbReference type="Proteomes" id="UP000032180"/>
    </source>
</evidence>
<dbReference type="AlphaFoldDB" id="A0A0D9W694"/>
<dbReference type="Gramene" id="LPERR04G12860.2">
    <property type="protein sequence ID" value="LPERR04G12860.2"/>
    <property type="gene ID" value="LPERR04G12860"/>
</dbReference>
<proteinExistence type="predicted"/>
<reference evidence="2" key="3">
    <citation type="submission" date="2015-04" db="UniProtKB">
        <authorList>
            <consortium name="EnsemblPlants"/>
        </authorList>
    </citation>
    <scope>IDENTIFICATION</scope>
</reference>
<dbReference type="EnsemblPlants" id="LPERR04G12860.2">
    <property type="protein sequence ID" value="LPERR04G12860.2"/>
    <property type="gene ID" value="LPERR04G12860"/>
</dbReference>
<name>A0A0D9W694_9ORYZ</name>
<evidence type="ECO:0000256" key="1">
    <source>
        <dbReference type="SAM" id="MobiDB-lite"/>
    </source>
</evidence>
<dbReference type="Gramene" id="LPERR04G12860.1">
    <property type="protein sequence ID" value="LPERR04G12860.1"/>
    <property type="gene ID" value="LPERR04G12860"/>
</dbReference>
<reference evidence="2 3" key="1">
    <citation type="submission" date="2012-08" db="EMBL/GenBank/DDBJ databases">
        <title>Oryza genome evolution.</title>
        <authorList>
            <person name="Wing R.A."/>
        </authorList>
    </citation>
    <scope>NUCLEOTIDE SEQUENCE</scope>
</reference>